<keyword evidence="3" id="KW-1185">Reference proteome</keyword>
<dbReference type="AlphaFoldDB" id="A0AAV7NXY5"/>
<protein>
    <submittedName>
        <fullName evidence="2">Uncharacterized protein</fullName>
    </submittedName>
</protein>
<gene>
    <name evidence="2" type="ORF">NDU88_009085</name>
</gene>
<name>A0AAV7NXY5_PLEWA</name>
<reference evidence="2" key="1">
    <citation type="journal article" date="2022" name="bioRxiv">
        <title>Sequencing and chromosome-scale assembly of the giantPleurodeles waltlgenome.</title>
        <authorList>
            <person name="Brown T."/>
            <person name="Elewa A."/>
            <person name="Iarovenko S."/>
            <person name="Subramanian E."/>
            <person name="Araus A.J."/>
            <person name="Petzold A."/>
            <person name="Susuki M."/>
            <person name="Suzuki K.-i.T."/>
            <person name="Hayashi T."/>
            <person name="Toyoda A."/>
            <person name="Oliveira C."/>
            <person name="Osipova E."/>
            <person name="Leigh N.D."/>
            <person name="Simon A."/>
            <person name="Yun M.H."/>
        </authorList>
    </citation>
    <scope>NUCLEOTIDE SEQUENCE</scope>
    <source>
        <strain evidence="2">20211129_DDA</strain>
        <tissue evidence="2">Liver</tissue>
    </source>
</reference>
<comment type="caution">
    <text evidence="2">The sequence shown here is derived from an EMBL/GenBank/DDBJ whole genome shotgun (WGS) entry which is preliminary data.</text>
</comment>
<organism evidence="2 3">
    <name type="scientific">Pleurodeles waltl</name>
    <name type="common">Iberian ribbed newt</name>
    <dbReference type="NCBI Taxonomy" id="8319"/>
    <lineage>
        <taxon>Eukaryota</taxon>
        <taxon>Metazoa</taxon>
        <taxon>Chordata</taxon>
        <taxon>Craniata</taxon>
        <taxon>Vertebrata</taxon>
        <taxon>Euteleostomi</taxon>
        <taxon>Amphibia</taxon>
        <taxon>Batrachia</taxon>
        <taxon>Caudata</taxon>
        <taxon>Salamandroidea</taxon>
        <taxon>Salamandridae</taxon>
        <taxon>Pleurodelinae</taxon>
        <taxon>Pleurodeles</taxon>
    </lineage>
</organism>
<accession>A0AAV7NXY5</accession>
<proteinExistence type="predicted"/>
<evidence type="ECO:0000313" key="3">
    <source>
        <dbReference type="Proteomes" id="UP001066276"/>
    </source>
</evidence>
<evidence type="ECO:0000256" key="1">
    <source>
        <dbReference type="SAM" id="MobiDB-lite"/>
    </source>
</evidence>
<dbReference type="Proteomes" id="UP001066276">
    <property type="component" value="Chromosome 8"/>
</dbReference>
<sequence>MGKVRPQTNALGRWDNLRNNRRTGTADTVKHHRHASTAASPRTLTTGRQELIVSRRANVAENSEDGDAPPSPAPGQQVGARGSRHPLVANLLCLLESFRSEA</sequence>
<feature type="region of interest" description="Disordered" evidence="1">
    <location>
        <begin position="57"/>
        <end position="81"/>
    </location>
</feature>
<dbReference type="EMBL" id="JANPWB010000012">
    <property type="protein sequence ID" value="KAJ1120938.1"/>
    <property type="molecule type" value="Genomic_DNA"/>
</dbReference>
<evidence type="ECO:0000313" key="2">
    <source>
        <dbReference type="EMBL" id="KAJ1120938.1"/>
    </source>
</evidence>
<feature type="region of interest" description="Disordered" evidence="1">
    <location>
        <begin position="1"/>
        <end position="44"/>
    </location>
</feature>
<feature type="compositionally biased region" description="Polar residues" evidence="1">
    <location>
        <begin position="1"/>
        <end position="10"/>
    </location>
</feature>